<evidence type="ECO:0000256" key="3">
    <source>
        <dbReference type="ARBA" id="ARBA00021563"/>
    </source>
</evidence>
<evidence type="ECO:0000256" key="11">
    <source>
        <dbReference type="SAM" id="Phobius"/>
    </source>
</evidence>
<comment type="similarity">
    <text evidence="2">Belongs to the GSP N family.</text>
</comment>
<keyword evidence="8" id="KW-0653">Protein transport</keyword>
<dbReference type="EMBL" id="QPID01000003">
    <property type="protein sequence ID" value="RCU51146.1"/>
    <property type="molecule type" value="Genomic_DNA"/>
</dbReference>
<evidence type="ECO:0000256" key="7">
    <source>
        <dbReference type="ARBA" id="ARBA00022692"/>
    </source>
</evidence>
<organism evidence="12 13">
    <name type="scientific">Corallincola holothuriorum</name>
    <dbReference type="NCBI Taxonomy" id="2282215"/>
    <lineage>
        <taxon>Bacteria</taxon>
        <taxon>Pseudomonadati</taxon>
        <taxon>Pseudomonadota</taxon>
        <taxon>Gammaproteobacteria</taxon>
        <taxon>Alteromonadales</taxon>
        <taxon>Psychromonadaceae</taxon>
        <taxon>Corallincola</taxon>
    </lineage>
</organism>
<evidence type="ECO:0000313" key="13">
    <source>
        <dbReference type="Proteomes" id="UP000252558"/>
    </source>
</evidence>
<gene>
    <name evidence="12" type="ORF">DU002_07490</name>
</gene>
<accession>A0A368NLW0</accession>
<dbReference type="Proteomes" id="UP000252558">
    <property type="component" value="Unassembled WGS sequence"/>
</dbReference>
<dbReference type="OrthoDB" id="6118198at2"/>
<keyword evidence="9 11" id="KW-0472">Membrane</keyword>
<evidence type="ECO:0000256" key="4">
    <source>
        <dbReference type="ARBA" id="ARBA00022448"/>
    </source>
</evidence>
<dbReference type="GO" id="GO:0015627">
    <property type="term" value="C:type II protein secretion system complex"/>
    <property type="evidence" value="ECO:0007669"/>
    <property type="project" value="InterPro"/>
</dbReference>
<dbReference type="Pfam" id="PF01203">
    <property type="entry name" value="T2SSN"/>
    <property type="match status" value="1"/>
</dbReference>
<evidence type="ECO:0000256" key="1">
    <source>
        <dbReference type="ARBA" id="ARBA00004533"/>
    </source>
</evidence>
<proteinExistence type="inferred from homology"/>
<evidence type="ECO:0000256" key="5">
    <source>
        <dbReference type="ARBA" id="ARBA00022475"/>
    </source>
</evidence>
<keyword evidence="4" id="KW-0813">Transport</keyword>
<evidence type="ECO:0000313" key="12">
    <source>
        <dbReference type="EMBL" id="RCU51146.1"/>
    </source>
</evidence>
<comment type="subcellular location">
    <subcellularLocation>
        <location evidence="1">Cell inner membrane</location>
    </subcellularLocation>
</comment>
<keyword evidence="5" id="KW-1003">Cell membrane</keyword>
<evidence type="ECO:0000256" key="9">
    <source>
        <dbReference type="ARBA" id="ARBA00023136"/>
    </source>
</evidence>
<evidence type="ECO:0000256" key="2">
    <source>
        <dbReference type="ARBA" id="ARBA00007208"/>
    </source>
</evidence>
<protein>
    <recommendedName>
        <fullName evidence="3">Type II secretion system protein N</fullName>
    </recommendedName>
    <alternativeName>
        <fullName evidence="10">General secretion pathway protein N</fullName>
    </alternativeName>
</protein>
<dbReference type="InterPro" id="IPR022792">
    <property type="entry name" value="T2SS_protein-GspN"/>
</dbReference>
<name>A0A368NLW0_9GAMM</name>
<evidence type="ECO:0000256" key="6">
    <source>
        <dbReference type="ARBA" id="ARBA00022519"/>
    </source>
</evidence>
<dbReference type="GO" id="GO:0005886">
    <property type="term" value="C:plasma membrane"/>
    <property type="evidence" value="ECO:0007669"/>
    <property type="project" value="UniProtKB-SubCell"/>
</dbReference>
<keyword evidence="13" id="KW-1185">Reference proteome</keyword>
<dbReference type="RefSeq" id="WP_114337742.1">
    <property type="nucleotide sequence ID" value="NZ_QPID01000003.1"/>
</dbReference>
<dbReference type="AlphaFoldDB" id="A0A368NLW0"/>
<keyword evidence="6" id="KW-0997">Cell inner membrane</keyword>
<dbReference type="GO" id="GO:0015628">
    <property type="term" value="P:protein secretion by the type II secretion system"/>
    <property type="evidence" value="ECO:0007669"/>
    <property type="project" value="InterPro"/>
</dbReference>
<evidence type="ECO:0000256" key="8">
    <source>
        <dbReference type="ARBA" id="ARBA00022927"/>
    </source>
</evidence>
<sequence length="253" mass="28122">MIWLRRGIIAGCLYLVFLIATLPAALLVNWLPLPDDVVLQGVSGTVWKGDVAVVRERRIVLEKVRWDLSPWPLLLGQVKANVQFGDRNSEINGRVDLVAETSGISIYNGYLEVPGKFVDSLANLPGGSRLDGRFRYAIDRFEHGLPWCESLKGDIYWEEAMFSNRLLKNPAPLGLFHVTLSCVDGQVVGVIDGSQSPLNLTGELKLPDRERAVGSLLMQPDRTLPKDLREGLEFLSDKTPEGLKIEFDTKLGL</sequence>
<evidence type="ECO:0000256" key="10">
    <source>
        <dbReference type="ARBA" id="ARBA00030772"/>
    </source>
</evidence>
<reference evidence="12 13" key="1">
    <citation type="submission" date="2018-07" db="EMBL/GenBank/DDBJ databases">
        <title>Corallincola holothuriorum sp. nov., a new facultative anaerobe isolated from sea cucumber Apostichopus japonicus.</title>
        <authorList>
            <person name="Xia H."/>
        </authorList>
    </citation>
    <scope>NUCLEOTIDE SEQUENCE [LARGE SCALE GENOMIC DNA]</scope>
    <source>
        <strain evidence="12 13">C4</strain>
    </source>
</reference>
<keyword evidence="7 11" id="KW-0812">Transmembrane</keyword>
<feature type="transmembrane region" description="Helical" evidence="11">
    <location>
        <begin position="12"/>
        <end position="31"/>
    </location>
</feature>
<keyword evidence="11" id="KW-1133">Transmembrane helix</keyword>
<comment type="caution">
    <text evidence="12">The sequence shown here is derived from an EMBL/GenBank/DDBJ whole genome shotgun (WGS) entry which is preliminary data.</text>
</comment>